<comment type="subcellular location">
    <subcellularLocation>
        <location evidence="1">Nucleus</location>
    </subcellularLocation>
</comment>
<keyword evidence="6" id="KW-0539">Nucleus</keyword>
<feature type="region of interest" description="Disordered" evidence="7">
    <location>
        <begin position="968"/>
        <end position="998"/>
    </location>
</feature>
<evidence type="ECO:0000256" key="5">
    <source>
        <dbReference type="ARBA" id="ARBA00022840"/>
    </source>
</evidence>
<dbReference type="PANTHER" id="PTHR10799">
    <property type="entry name" value="SNF2/RAD54 HELICASE FAMILY"/>
    <property type="match status" value="1"/>
</dbReference>
<dbReference type="InParanoid" id="A0A6I9RUG8"/>
<sequence length="3208" mass="351354">MASSQHVEVEAAKLLHKLIQESKDEPAKLATKLYVICQHMKLSGKEQSLPYQVISRAMETVISQNGLDIDALRSSRFPFAGGHHTGELGHMRSKDKETIENQLPAGGIDVPRKSMPSSSWQVASSSQMKEEAYAGSFQSYGMLKDSLAASGATARHEVLVSNRPTTGISRMDSVGADPHQGSVSQKSSKSSDHESPASVPMEDTRSANSQERHDTLKQDQVNKKEVKKSGAKRKRADSRAAADVHSDNPHRTDVLAAGHNPRRGKQVDKGGVQGAFAVKVGDNEQGSSVQYAGQPEHFTSLSSGAGPLYKAKAESSQAFAERTMDRVKNSSSFPVTPASKLQEGEVSSAHSALGLQKGGLLPPRTNTFGPAYIWNQNKFSLSSENSHGSVPGFVETSPGVNNEATYTGNESKINSSEATNDGLKPVRLPANNAHGMGRLNVGTSGAFSSFAMAKMGLPVPGHFSGSPFEGHEFASKMHLQRSFEASGFHLSEKGKDVIALNSGVEFPSGVSAKAAADSEITKSGIMRDGTSRFSERFSEAQGGGIQERQNRDNVQVKAETIQQGSQHFFVKPNSEARLYGEPRNNAEITNLRSATPKDVGPGLVSQASASSNMPFKEQQLKQLRAQCLVFLAFRNNLMPRKLHLEIALGGSYSKEGGSADGTNKGLSDGRVADTSSKEPGNSHESSVMSCRANDIVKIPPGTPSTESIVETDSSSKDTENTKKKSKTFPPVFKQKTDSEMRIQETAESCAVSIMPQEPDSMIHAGKGASGNHCDREGPENVNQQAAWTNHITSVLGGNNPPPKLEGTVATRTSIYDDPSKESLATLVVHREAYFNQSHIIDSHDGTGKLFKPDSPMPESNTLADKYQPSSLVKEQNPRIIGSKVENLKHMVNPSKDVNMFFSHVSPPEKLSAASESIISNGLPNIYAGSNGLNEQRGSVIQKQCGSDGFKTLSINDTVKHGNLEILLDKSADQEEGNKSSSDEIPSSPPKYTTSEKWSMDHQRRKLVEEQKWALKQRKADERIAACFDKLKETVSSSEDISAKTKSVIELKKLQLLRLQRRLRSDFLNDFFKPITSDMDRLKSIKKHRHGRRMKQLEKFEQKMKEERQKRIRERQKEFFGEIEIHKEKLEDGFKVKRERWKGFNRYVKEFHKRKERIHREKIDRIQREKINLLKNNDVEGYLRMVQDAKSDRVKQLLKETEKYLQKLGSKLQDAKVIARRFEMEMDDGRAVNFVEKNEVSDDNEDECDQAQHYLESNEKYYKLAHSVKEIINEQPISLQGGKLREYQMNGLRWLVSLYNNHLNGILADEMGLGKTVQVIALICYLMETKNDRGPFLVVVPSSVLPGWESEISFWAPGINKIAYSGPPEERRRLFKEMIIHQKFNVLLTTYEYLMNKHDRPKLSKIHWHYIIIDEGHRIKNASCKLNADLRHYQSSHRLLLTGTPLQNNLEELWALLNFLLPNIFNSSEDFSQWFNKPFESNGDSNPDEALLSEEENLLIINRLHQVLRPFVLRRLKHKVENELPEKIERLVRCEASAYQKLLMKRVEENLGSIGNSKGRSVHNTVMELRNICNHPYLSQLHAEEVDTLLPKHYLPTIVRLCGKLEMLDRLLPKLKATDHRVLLFSTMTRLLDVMEEYLAWKHYKYLRLDGHTSGHERGALIDEFNRPGSECFIFLLSIRAGGVGVNLQAADTVIIFDTDWNPQVDLQAQARAHRIGQKKDVLVLRLETVRTVEEQVRAAAEHKLGVANQSITAGFFDNNTSAEDRREYLESLLRECKKEEAAPVLDDDALNDLLARSESEIDVFESIDKQRHEEEMAAWQRLVQGSSTEGLEGLPMPSRLVTDEDLKPFYKAMMIYESSNVNVKRKGEYLGGLDTQQYGRGKRAREVRSYEDQWTEEEFEKLCQVDSPESPQPTEVPKDLSATKDSSGPKVSSVEVQSSSSKNPSATSKESLQPCKEAPPPAKRGRGRPKRAATDVAPFPAALPTNIISTREMGPQRENLSVSSTATVVDPASTKETTGNTQHEVGVGTSAFLPSPGPAVSVQAKGRKTQSGETPRGRGRKQKSVSSAAGAQANTVTGPLKGIEAANNKSAISAFAQESPGVDKSSGIMNAPPMGYQVNPISRLQKVVDVTSGRASASAQVPEKFKNILPAVDMGVGRGIPAHDIKVASMGMKWTTSADDMSLMQSNMHDNVKGVVVQAGPGQVVVPFASAVPVFAHDLKEKRNHMGTDVVFTDKHKPAEIQDESSLRSIQKITSGSDVKSTEKQSPTEKLDDSSLANTQKATTSVDVKSSRNQKAIEKQDDTSNQNVQKMITNPNVKSRDKQKLVEKSHDASLQNVLIVEPHSDALASPVSGESGDKATLSAQPQCLTPVEVIKHHENVNLDIAPAMMSESMKHGACQRQCSPVPNITQRVFETKASVTRKKATAREPRNRSNSTTAACERRARLAGLKQAEGTKRVESKGKSVKAVTVREKQETDNIKACTFGTISGLEEKLPKIQVPVTVSTQMEVSSEKSGPSKQCDRHSNISAIEERAATLSGTTLAPAKSETKLVQDNVLGTDVDLKKSSTPGVNEILLNIIGSSSTNTEARDVTGKTSFAQTGPESSTGGENGASLHDPVESTLKNNVDIKLESCKGRTAVDMGESMILSSEPKVLAIGKTVNQLANLPSETALQQLCTGNTSQPCQADGGPEVLKPNTKETSLLESEHVISTEMCPVHPSSSVIPPGVEFAEEKDVEVGESPSDFISVNVGECPSNLSSGVAKEKEKIVEVGEVPRVCNQVVRDIADARQSDNENHLSQSCTEMECSVRPDSEVNTCLLKHELTVDEEKASMDQSCLESPKMQAGDEPSLPVIADVVKGEEPSPEVAETDIGSKPTCTSKEILTGSITHDVCPASICATAALNDNISHSESITTEHPFSASIASNVACNDEQASEARVTAEFPIGEPTECDPSAGIPVDQSMTGMKQDSSASKYGSTKEAVSLAEISNHPISNCHSSATALPETSICRATECALDKQENKCGVSEVAETGSVATYQKSDPIRNANDIECTAIELSDNKCGVSEVVETESVATYQKSEHIQNASDIAACTAVKLSDVLHVSGQTHQLDQQVDLPANIIQTYNSCETSIAKETVDCCTGSNGGNVSNLPSGTLERDGEPTNKSCSDDPMAEGPRKEISGYRNEDPDSKNSGPAELNCSKSQTPGAAPTEIHD</sequence>
<evidence type="ECO:0000259" key="8">
    <source>
        <dbReference type="PROSITE" id="PS51192"/>
    </source>
</evidence>
<dbReference type="GO" id="GO:0042393">
    <property type="term" value="F:histone binding"/>
    <property type="evidence" value="ECO:0007669"/>
    <property type="project" value="InterPro"/>
</dbReference>
<keyword evidence="11" id="KW-1185">Reference proteome</keyword>
<feature type="compositionally biased region" description="Polar residues" evidence="7">
    <location>
        <begin position="2275"/>
        <end position="2294"/>
    </location>
</feature>
<accession>A0A6I9RUG8</accession>
<dbReference type="GO" id="GO:0005634">
    <property type="term" value="C:nucleus"/>
    <property type="evidence" value="ECO:0007669"/>
    <property type="project" value="UniProtKB-SubCell"/>
</dbReference>
<evidence type="ECO:0000313" key="12">
    <source>
        <dbReference type="RefSeq" id="XP_010932567.1"/>
    </source>
</evidence>
<feature type="region of interest" description="Disordered" evidence="7">
    <location>
        <begin position="2242"/>
        <end position="2322"/>
    </location>
</feature>
<dbReference type="GO" id="GO:0016787">
    <property type="term" value="F:hydrolase activity"/>
    <property type="evidence" value="ECO:0007669"/>
    <property type="project" value="UniProtKB-KW"/>
</dbReference>
<feature type="domain" description="HSA" evidence="10">
    <location>
        <begin position="1101"/>
        <end position="1175"/>
    </location>
</feature>
<dbReference type="Gene3D" id="3.40.50.300">
    <property type="entry name" value="P-loop containing nucleotide triphosphate hydrolases"/>
    <property type="match status" value="1"/>
</dbReference>
<feature type="compositionally biased region" description="Basic and acidic residues" evidence="7">
    <location>
        <begin position="202"/>
        <end position="228"/>
    </location>
</feature>
<evidence type="ECO:0000259" key="9">
    <source>
        <dbReference type="PROSITE" id="PS51194"/>
    </source>
</evidence>
<dbReference type="Pfam" id="PF00176">
    <property type="entry name" value="SNF2-rel_dom"/>
    <property type="match status" value="1"/>
</dbReference>
<dbReference type="CDD" id="cd18793">
    <property type="entry name" value="SF2_C_SNF"/>
    <property type="match status" value="1"/>
</dbReference>
<feature type="compositionally biased region" description="Polar residues" evidence="7">
    <location>
        <begin position="2303"/>
        <end position="2317"/>
    </location>
</feature>
<evidence type="ECO:0000256" key="4">
    <source>
        <dbReference type="ARBA" id="ARBA00022806"/>
    </source>
</evidence>
<feature type="region of interest" description="Disordered" evidence="7">
    <location>
        <begin position="160"/>
        <end position="268"/>
    </location>
</feature>
<feature type="compositionally biased region" description="Low complexity" evidence="7">
    <location>
        <begin position="1931"/>
        <end position="1951"/>
    </location>
</feature>
<gene>
    <name evidence="12" type="primary">LOC105053188</name>
</gene>
<dbReference type="FunFam" id="3.40.50.10810:FF:000016">
    <property type="entry name" value="Chromatin structure-remodeling complex protein SYD"/>
    <property type="match status" value="1"/>
</dbReference>
<feature type="region of interest" description="Disordered" evidence="7">
    <location>
        <begin position="590"/>
        <end position="610"/>
    </location>
</feature>
<evidence type="ECO:0000313" key="11">
    <source>
        <dbReference type="Proteomes" id="UP000504607"/>
    </source>
</evidence>
<dbReference type="PROSITE" id="PS51194">
    <property type="entry name" value="HELICASE_CTER"/>
    <property type="match status" value="1"/>
</dbReference>
<dbReference type="Pfam" id="PF00271">
    <property type="entry name" value="Helicase_C"/>
    <property type="match status" value="1"/>
</dbReference>
<dbReference type="FunFam" id="3.40.50.300:FF:000871">
    <property type="entry name" value="Chromatin structure-remodeling complex protein SYD"/>
    <property type="match status" value="1"/>
</dbReference>
<evidence type="ECO:0000256" key="6">
    <source>
        <dbReference type="ARBA" id="ARBA00023242"/>
    </source>
</evidence>
<dbReference type="RefSeq" id="XP_010932567.1">
    <property type="nucleotide sequence ID" value="XM_010934265.3"/>
</dbReference>
<dbReference type="SUPFAM" id="SSF52540">
    <property type="entry name" value="P-loop containing nucleoside triphosphate hydrolases"/>
    <property type="match status" value="2"/>
</dbReference>
<dbReference type="InterPro" id="IPR049730">
    <property type="entry name" value="SNF2/RAD54-like_C"/>
</dbReference>
<dbReference type="InterPro" id="IPR001650">
    <property type="entry name" value="Helicase_C-like"/>
</dbReference>
<feature type="compositionally biased region" description="Polar residues" evidence="7">
    <location>
        <begin position="2064"/>
        <end position="2073"/>
    </location>
</feature>
<feature type="compositionally biased region" description="Polar residues" evidence="7">
    <location>
        <begin position="703"/>
        <end position="712"/>
    </location>
</feature>
<dbReference type="InterPro" id="IPR029295">
    <property type="entry name" value="SnAC"/>
</dbReference>
<evidence type="ECO:0000259" key="10">
    <source>
        <dbReference type="PROSITE" id="PS51204"/>
    </source>
</evidence>
<protein>
    <submittedName>
        <fullName evidence="12">Uncharacterized protein LOC105053188</fullName>
    </submittedName>
</protein>
<feature type="compositionally biased region" description="Basic and acidic residues" evidence="7">
    <location>
        <begin position="2260"/>
        <end position="2273"/>
    </location>
</feature>
<organism evidence="11 12">
    <name type="scientific">Elaeis guineensis var. tenera</name>
    <name type="common">Oil palm</name>
    <dbReference type="NCBI Taxonomy" id="51953"/>
    <lineage>
        <taxon>Eukaryota</taxon>
        <taxon>Viridiplantae</taxon>
        <taxon>Streptophyta</taxon>
        <taxon>Embryophyta</taxon>
        <taxon>Tracheophyta</taxon>
        <taxon>Spermatophyta</taxon>
        <taxon>Magnoliopsida</taxon>
        <taxon>Liliopsida</taxon>
        <taxon>Arecaceae</taxon>
        <taxon>Arecoideae</taxon>
        <taxon>Cocoseae</taxon>
        <taxon>Elaeidinae</taxon>
        <taxon>Elaeis</taxon>
    </lineage>
</organism>
<feature type="compositionally biased region" description="Polar residues" evidence="7">
    <location>
        <begin position="2592"/>
        <end position="2606"/>
    </location>
</feature>
<dbReference type="Gene3D" id="3.40.50.10810">
    <property type="entry name" value="Tandem AAA-ATPase domain"/>
    <property type="match status" value="1"/>
</dbReference>
<keyword evidence="3" id="KW-0378">Hydrolase</keyword>
<dbReference type="InterPro" id="IPR038718">
    <property type="entry name" value="SNF2-like_sf"/>
</dbReference>
<feature type="compositionally biased region" description="Polar residues" evidence="7">
    <location>
        <begin position="982"/>
        <end position="996"/>
    </location>
</feature>
<dbReference type="InterPro" id="IPR027417">
    <property type="entry name" value="P-loop_NTPase"/>
</dbReference>
<feature type="compositionally biased region" description="Polar residues" evidence="7">
    <location>
        <begin position="2014"/>
        <end position="2023"/>
    </location>
</feature>
<dbReference type="SMART" id="SM00487">
    <property type="entry name" value="DEXDc"/>
    <property type="match status" value="1"/>
</dbReference>
<keyword evidence="5" id="KW-0067">ATP-binding</keyword>
<dbReference type="Proteomes" id="UP000504607">
    <property type="component" value="Chromosome 10"/>
</dbReference>
<feature type="domain" description="Helicase ATP-binding" evidence="8">
    <location>
        <begin position="1295"/>
        <end position="1462"/>
    </location>
</feature>
<feature type="compositionally biased region" description="Polar residues" evidence="7">
    <location>
        <begin position="673"/>
        <end position="688"/>
    </location>
</feature>
<evidence type="ECO:0000256" key="3">
    <source>
        <dbReference type="ARBA" id="ARBA00022801"/>
    </source>
</evidence>
<dbReference type="SMART" id="SM00490">
    <property type="entry name" value="HELICc"/>
    <property type="match status" value="1"/>
</dbReference>
<dbReference type="CDD" id="cd17996">
    <property type="entry name" value="DEXHc_SMARCA2_SMARCA4"/>
    <property type="match status" value="1"/>
</dbReference>
<dbReference type="SMART" id="SM01314">
    <property type="entry name" value="SnAC"/>
    <property type="match status" value="1"/>
</dbReference>
<feature type="compositionally biased region" description="Polar residues" evidence="7">
    <location>
        <begin position="1998"/>
        <end position="2007"/>
    </location>
</feature>
<proteinExistence type="predicted"/>
<dbReference type="InterPro" id="IPR014001">
    <property type="entry name" value="Helicase_ATP-bd"/>
</dbReference>
<dbReference type="InterPro" id="IPR014012">
    <property type="entry name" value="HSA_dom"/>
</dbReference>
<feature type="region of interest" description="Disordered" evidence="7">
    <location>
        <begin position="1899"/>
        <end position="1979"/>
    </location>
</feature>
<feature type="compositionally biased region" description="Basic and acidic residues" evidence="7">
    <location>
        <begin position="237"/>
        <end position="253"/>
    </location>
</feature>
<feature type="region of interest" description="Disordered" evidence="7">
    <location>
        <begin position="1993"/>
        <end position="2073"/>
    </location>
</feature>
<dbReference type="GO" id="GO:0005524">
    <property type="term" value="F:ATP binding"/>
    <property type="evidence" value="ECO:0007669"/>
    <property type="project" value="UniProtKB-KW"/>
</dbReference>
<evidence type="ECO:0000256" key="7">
    <source>
        <dbReference type="SAM" id="MobiDB-lite"/>
    </source>
</evidence>
<dbReference type="PROSITE" id="PS51204">
    <property type="entry name" value="HSA"/>
    <property type="match status" value="1"/>
</dbReference>
<feature type="region of interest" description="Disordered" evidence="7">
    <location>
        <begin position="3141"/>
        <end position="3208"/>
    </location>
</feature>
<feature type="compositionally biased region" description="Basic and acidic residues" evidence="7">
    <location>
        <begin position="3168"/>
        <end position="3183"/>
    </location>
</feature>
<dbReference type="GO" id="GO:0004386">
    <property type="term" value="F:helicase activity"/>
    <property type="evidence" value="ECO:0007669"/>
    <property type="project" value="UniProtKB-KW"/>
</dbReference>
<feature type="compositionally biased region" description="Polar residues" evidence="7">
    <location>
        <begin position="2247"/>
        <end position="2259"/>
    </location>
</feature>
<feature type="region of interest" description="Disordered" evidence="7">
    <location>
        <begin position="651"/>
        <end position="729"/>
    </location>
</feature>
<dbReference type="OrthoDB" id="5857104at2759"/>
<feature type="compositionally biased region" description="Basic and acidic residues" evidence="7">
    <location>
        <begin position="713"/>
        <end position="722"/>
    </location>
</feature>
<feature type="domain" description="Helicase C-terminal" evidence="9">
    <location>
        <begin position="1606"/>
        <end position="1752"/>
    </location>
</feature>
<feature type="region of interest" description="Disordered" evidence="7">
    <location>
        <begin position="2584"/>
        <end position="2616"/>
    </location>
</feature>
<dbReference type="InterPro" id="IPR000330">
    <property type="entry name" value="SNF2_N"/>
</dbReference>
<feature type="compositionally biased region" description="Basic and acidic residues" evidence="7">
    <location>
        <begin position="968"/>
        <end position="981"/>
    </location>
</feature>
<name>A0A6I9RUG8_ELAGV</name>
<feature type="region of interest" description="Disordered" evidence="7">
    <location>
        <begin position="2418"/>
        <end position="2438"/>
    </location>
</feature>
<keyword evidence="4" id="KW-0347">Helicase</keyword>
<dbReference type="PROSITE" id="PS51192">
    <property type="entry name" value="HELICASE_ATP_BIND_1"/>
    <property type="match status" value="1"/>
</dbReference>
<dbReference type="Pfam" id="PF14619">
    <property type="entry name" value="SnAC"/>
    <property type="match status" value="1"/>
</dbReference>
<keyword evidence="2" id="KW-0547">Nucleotide-binding</keyword>
<evidence type="ECO:0000256" key="1">
    <source>
        <dbReference type="ARBA" id="ARBA00004123"/>
    </source>
</evidence>
<evidence type="ECO:0000256" key="2">
    <source>
        <dbReference type="ARBA" id="ARBA00022741"/>
    </source>
</evidence>
<reference evidence="12" key="1">
    <citation type="submission" date="2025-08" db="UniProtKB">
        <authorList>
            <consortium name="RefSeq"/>
        </authorList>
    </citation>
    <scope>IDENTIFICATION</scope>
</reference>